<feature type="domain" description="SGNH hydrolase-type esterase" evidence="4">
    <location>
        <begin position="39"/>
        <end position="261"/>
    </location>
</feature>
<proteinExistence type="predicted"/>
<feature type="active site" evidence="1">
    <location>
        <position position="253"/>
    </location>
</feature>
<dbReference type="PANTHER" id="PTHR37981">
    <property type="entry name" value="LIPASE 2"/>
    <property type="match status" value="1"/>
</dbReference>
<dbReference type="Pfam" id="PF13472">
    <property type="entry name" value="Lipase_GDSL_2"/>
    <property type="match status" value="1"/>
</dbReference>
<accession>A0A5Q2FEY8</accession>
<dbReference type="AlphaFoldDB" id="A0A5Q2FEY8"/>
<evidence type="ECO:0000259" key="4">
    <source>
        <dbReference type="Pfam" id="PF13472"/>
    </source>
</evidence>
<feature type="chain" id="PRO_5024374517" description="SGNH hydrolase-type esterase domain-containing protein" evidence="3">
    <location>
        <begin position="28"/>
        <end position="281"/>
    </location>
</feature>
<evidence type="ECO:0000313" key="5">
    <source>
        <dbReference type="EMBL" id="QGF23285.1"/>
    </source>
</evidence>
<dbReference type="KEGG" id="rain:Rai3103_05970"/>
<dbReference type="InterPro" id="IPR037460">
    <property type="entry name" value="SEST-like"/>
</dbReference>
<evidence type="ECO:0000256" key="3">
    <source>
        <dbReference type="SAM" id="SignalP"/>
    </source>
</evidence>
<dbReference type="GO" id="GO:0004806">
    <property type="term" value="F:triacylglycerol lipase activity"/>
    <property type="evidence" value="ECO:0007669"/>
    <property type="project" value="TreeGrafter"/>
</dbReference>
<gene>
    <name evidence="5" type="ORF">Rai3103_05970</name>
</gene>
<keyword evidence="6" id="KW-1185">Reference proteome</keyword>
<reference evidence="5 6" key="1">
    <citation type="submission" date="2019-10" db="EMBL/GenBank/DDBJ databases">
        <title>Genomic analysis of Raineyella sp. CBA3103.</title>
        <authorList>
            <person name="Roh S.W."/>
        </authorList>
    </citation>
    <scope>NUCLEOTIDE SEQUENCE [LARGE SCALE GENOMIC DNA]</scope>
    <source>
        <strain evidence="5 6">CBA3103</strain>
    </source>
</reference>
<keyword evidence="3" id="KW-0732">Signal</keyword>
<keyword evidence="2" id="KW-1015">Disulfide bond</keyword>
<dbReference type="InterPro" id="IPR036514">
    <property type="entry name" value="SGNH_hydro_sf"/>
</dbReference>
<organism evidence="5 6">
    <name type="scientific">Raineyella fluvialis</name>
    <dbReference type="NCBI Taxonomy" id="2662261"/>
    <lineage>
        <taxon>Bacteria</taxon>
        <taxon>Bacillati</taxon>
        <taxon>Actinomycetota</taxon>
        <taxon>Actinomycetes</taxon>
        <taxon>Propionibacteriales</taxon>
        <taxon>Propionibacteriaceae</taxon>
        <taxon>Raineyella</taxon>
    </lineage>
</organism>
<dbReference type="EMBL" id="CP045725">
    <property type="protein sequence ID" value="QGF23285.1"/>
    <property type="molecule type" value="Genomic_DNA"/>
</dbReference>
<dbReference type="Gene3D" id="3.40.50.1110">
    <property type="entry name" value="SGNH hydrolase"/>
    <property type="match status" value="1"/>
</dbReference>
<sequence>MKRRAIPALALAAALAASGFGAASAQAAGKNSAEVTYIALGDSYPAGAGLTTGQEAYPALLGDVHYATVDAHSAAASGDSTYDVLFDHTTGGAKVVTVTVGADDLDWGKALMGDPTALAALPDRMQALAGVPNGATAPDGEPVLSIPAVIAGIRTANPDATILVTSYVHLFGSVATSCTIGGPAPVSAAQAAFANNGVDQLNAVIKGGVMAYDAAAHTNAVKYVDATGTFAGHALCDTDTPWLFDMTKSAPFHLTARGQKAYAQAIQQQGFQTAALAASRS</sequence>
<feature type="active site" description="Nucleophile" evidence="1">
    <location>
        <position position="43"/>
    </location>
</feature>
<dbReference type="GO" id="GO:0019433">
    <property type="term" value="P:triglyceride catabolic process"/>
    <property type="evidence" value="ECO:0007669"/>
    <property type="project" value="TreeGrafter"/>
</dbReference>
<evidence type="ECO:0000256" key="2">
    <source>
        <dbReference type="PIRSR" id="PIRSR637460-2"/>
    </source>
</evidence>
<feature type="signal peptide" evidence="3">
    <location>
        <begin position="1"/>
        <end position="27"/>
    </location>
</feature>
<dbReference type="PANTHER" id="PTHR37981:SF1">
    <property type="entry name" value="SGNH HYDROLASE-TYPE ESTERASE DOMAIN-CONTAINING PROTEIN"/>
    <property type="match status" value="1"/>
</dbReference>
<dbReference type="SUPFAM" id="SSF52266">
    <property type="entry name" value="SGNH hydrolase"/>
    <property type="match status" value="1"/>
</dbReference>
<evidence type="ECO:0000256" key="1">
    <source>
        <dbReference type="PIRSR" id="PIRSR637460-1"/>
    </source>
</evidence>
<dbReference type="Proteomes" id="UP000386847">
    <property type="component" value="Chromosome"/>
</dbReference>
<feature type="disulfide bond" evidence="2">
    <location>
        <begin position="178"/>
        <end position="236"/>
    </location>
</feature>
<dbReference type="RefSeq" id="WP_153571816.1">
    <property type="nucleotide sequence ID" value="NZ_CP045725.1"/>
</dbReference>
<dbReference type="InterPro" id="IPR013830">
    <property type="entry name" value="SGNH_hydro"/>
</dbReference>
<name>A0A5Q2FEY8_9ACTN</name>
<evidence type="ECO:0000313" key="6">
    <source>
        <dbReference type="Proteomes" id="UP000386847"/>
    </source>
</evidence>
<protein>
    <recommendedName>
        <fullName evidence="4">SGNH hydrolase-type esterase domain-containing protein</fullName>
    </recommendedName>
</protein>